<feature type="region of interest" description="Disordered" evidence="6">
    <location>
        <begin position="171"/>
        <end position="197"/>
    </location>
</feature>
<dbReference type="GO" id="GO:0008324">
    <property type="term" value="F:monoatomic cation transmembrane transporter activity"/>
    <property type="evidence" value="ECO:0007669"/>
    <property type="project" value="InterPro"/>
</dbReference>
<evidence type="ECO:0000256" key="6">
    <source>
        <dbReference type="SAM" id="MobiDB-lite"/>
    </source>
</evidence>
<evidence type="ECO:0000259" key="8">
    <source>
        <dbReference type="Pfam" id="PF01545"/>
    </source>
</evidence>
<feature type="domain" description="Cation efflux protein transmembrane" evidence="8">
    <location>
        <begin position="301"/>
        <end position="506"/>
    </location>
</feature>
<dbReference type="PANTHER" id="PTHR13414:SF9">
    <property type="entry name" value="PROTON-COUPLED ZINC ANTIPORTER SLC30A9, MITOCHONDRIAL"/>
    <property type="match status" value="1"/>
</dbReference>
<keyword evidence="4 7" id="KW-1133">Transmembrane helix</keyword>
<keyword evidence="3 7" id="KW-0812">Transmembrane</keyword>
<evidence type="ECO:0000256" key="3">
    <source>
        <dbReference type="ARBA" id="ARBA00022692"/>
    </source>
</evidence>
<dbReference type="GO" id="GO:0016020">
    <property type="term" value="C:membrane"/>
    <property type="evidence" value="ECO:0007669"/>
    <property type="project" value="UniProtKB-SubCell"/>
</dbReference>
<evidence type="ECO:0000256" key="2">
    <source>
        <dbReference type="ARBA" id="ARBA00022448"/>
    </source>
</evidence>
<reference evidence="9" key="1">
    <citation type="submission" date="2021-01" db="EMBL/GenBank/DDBJ databases">
        <authorList>
            <person name="Corre E."/>
            <person name="Pelletier E."/>
            <person name="Niang G."/>
            <person name="Scheremetjew M."/>
            <person name="Finn R."/>
            <person name="Kale V."/>
            <person name="Holt S."/>
            <person name="Cochrane G."/>
            <person name="Meng A."/>
            <person name="Brown T."/>
            <person name="Cohen L."/>
        </authorList>
    </citation>
    <scope>NUCLEOTIDE SEQUENCE</scope>
    <source>
        <strain evidence="9">MM31A-1</strain>
    </source>
</reference>
<dbReference type="NCBIfam" id="TIGR01297">
    <property type="entry name" value="CDF"/>
    <property type="match status" value="1"/>
</dbReference>
<keyword evidence="2" id="KW-0813">Transport</keyword>
<feature type="compositionally biased region" description="Acidic residues" evidence="6">
    <location>
        <begin position="670"/>
        <end position="679"/>
    </location>
</feature>
<dbReference type="InterPro" id="IPR058533">
    <property type="entry name" value="Cation_efflux_TM"/>
</dbReference>
<dbReference type="InterPro" id="IPR002524">
    <property type="entry name" value="Cation_efflux"/>
</dbReference>
<feature type="compositionally biased region" description="Basic and acidic residues" evidence="6">
    <location>
        <begin position="185"/>
        <end position="197"/>
    </location>
</feature>
<keyword evidence="5 7" id="KW-0472">Membrane</keyword>
<evidence type="ECO:0000256" key="5">
    <source>
        <dbReference type="ARBA" id="ARBA00023136"/>
    </source>
</evidence>
<evidence type="ECO:0000256" key="1">
    <source>
        <dbReference type="ARBA" id="ARBA00004141"/>
    </source>
</evidence>
<dbReference type="Gene3D" id="1.20.1510.10">
    <property type="entry name" value="Cation efflux protein transmembrane domain"/>
    <property type="match status" value="1"/>
</dbReference>
<evidence type="ECO:0000256" key="4">
    <source>
        <dbReference type="ARBA" id="ARBA00022989"/>
    </source>
</evidence>
<dbReference type="InterPro" id="IPR027469">
    <property type="entry name" value="Cation_efflux_TMD_sf"/>
</dbReference>
<feature type="transmembrane region" description="Helical" evidence="7">
    <location>
        <begin position="483"/>
        <end position="501"/>
    </location>
</feature>
<feature type="region of interest" description="Disordered" evidence="6">
    <location>
        <begin position="659"/>
        <end position="679"/>
    </location>
</feature>
<dbReference type="EMBL" id="HBIO01002559">
    <property type="protein sequence ID" value="CAE0456962.1"/>
    <property type="molecule type" value="Transcribed_RNA"/>
</dbReference>
<dbReference type="SUPFAM" id="SSF161111">
    <property type="entry name" value="Cation efflux protein transmembrane domain-like"/>
    <property type="match status" value="1"/>
</dbReference>
<feature type="transmembrane region" description="Helical" evidence="7">
    <location>
        <begin position="365"/>
        <end position="383"/>
    </location>
</feature>
<dbReference type="GO" id="GO:0005783">
    <property type="term" value="C:endoplasmic reticulum"/>
    <property type="evidence" value="ECO:0007669"/>
    <property type="project" value="TreeGrafter"/>
</dbReference>
<dbReference type="PANTHER" id="PTHR13414">
    <property type="entry name" value="HUEL-CATION TRANSPORTER"/>
    <property type="match status" value="1"/>
</dbReference>
<dbReference type="Pfam" id="PF01545">
    <property type="entry name" value="Cation_efflux"/>
    <property type="match status" value="1"/>
</dbReference>
<feature type="transmembrane region" description="Helical" evidence="7">
    <location>
        <begin position="403"/>
        <end position="421"/>
    </location>
</feature>
<proteinExistence type="predicted"/>
<feature type="compositionally biased region" description="Low complexity" evidence="6">
    <location>
        <begin position="174"/>
        <end position="183"/>
    </location>
</feature>
<gene>
    <name evidence="9" type="ORF">CDEB00056_LOCUS1803</name>
</gene>
<organism evidence="9">
    <name type="scientific">Chaetoceros debilis</name>
    <dbReference type="NCBI Taxonomy" id="122233"/>
    <lineage>
        <taxon>Eukaryota</taxon>
        <taxon>Sar</taxon>
        <taxon>Stramenopiles</taxon>
        <taxon>Ochrophyta</taxon>
        <taxon>Bacillariophyta</taxon>
        <taxon>Coscinodiscophyceae</taxon>
        <taxon>Chaetocerotophycidae</taxon>
        <taxon>Chaetocerotales</taxon>
        <taxon>Chaetocerotaceae</taxon>
        <taxon>Chaetoceros</taxon>
    </lineage>
</organism>
<name>A0A7S3V4S7_9STRA</name>
<sequence length="679" mass="75760">MFASSRIMQGVRQHVRRRTSCRSKSSIRSCISSYPPFMSDLKNRTWYTQVFNSDRSISQISGPRQLVKENHTSSFNSLVDSSVLPVSIGSQGSRLHHQNLAGITTNELSEVKSMKERQSTSNPDVHSKRLALQFKALLKTDRQAAIHYLSIALDCRRQYRHFINSRSNMNVTRSFSSSSGSGSDVNEKTDKQKKEQEVVDKDFAEYLTGAKDEVNITVNKLETAKSSASKEKMTSTNTSRESDLSDEQSQSTDDWFNSLLSNRADLGRPKPEVNEAYRKTERANVKNIEKSRTMQIKTVRRALVGNVVIAVSKMAAFLHSGSSAMLSEFIHSVVDCGNQSLLLVGLRDSGNEADRAHPYGYGKSIYFWALVSALGTFFLGAGVSMTQSIPNLIYGHSLDDISWHVWGVLGMSFAVDGYVFTKTLMEVRETKPEGTSLLNHVRNLRDPATLAILLEDAGACLGVLIAIGGIGATQYYQMPVFDALAGVGISGLLASMGLILVKVNHKFLLGQSVDKEIRQGVEKILMERRSIDNVHSVQSQWTGPDTFSFKAEVDFDGTFLAAKLMPRYQLEFAQASATLDQDLRVLLSWYAEDVMRTVEREVRNIENEIRREYPGAQYIELEPMSKDADRLAIDDGLEASLKRIEIEALNRYLRSLYQPADSSSKRTNTSEDEKDGPVS</sequence>
<dbReference type="GO" id="GO:0006829">
    <property type="term" value="P:zinc ion transport"/>
    <property type="evidence" value="ECO:0007669"/>
    <property type="project" value="InterPro"/>
</dbReference>
<comment type="subcellular location">
    <subcellularLocation>
        <location evidence="1">Membrane</location>
        <topology evidence="1">Multi-pass membrane protein</topology>
    </subcellularLocation>
</comment>
<dbReference type="AlphaFoldDB" id="A0A7S3V4S7"/>
<dbReference type="InterPro" id="IPR040177">
    <property type="entry name" value="SLC30A9"/>
</dbReference>
<accession>A0A7S3V4S7</accession>
<feature type="region of interest" description="Disordered" evidence="6">
    <location>
        <begin position="223"/>
        <end position="251"/>
    </location>
</feature>
<feature type="transmembrane region" description="Helical" evidence="7">
    <location>
        <begin position="450"/>
        <end position="471"/>
    </location>
</feature>
<protein>
    <recommendedName>
        <fullName evidence="8">Cation efflux protein transmembrane domain-containing protein</fullName>
    </recommendedName>
</protein>
<dbReference type="GO" id="GO:0006882">
    <property type="term" value="P:intracellular zinc ion homeostasis"/>
    <property type="evidence" value="ECO:0007669"/>
    <property type="project" value="TreeGrafter"/>
</dbReference>
<evidence type="ECO:0000313" key="9">
    <source>
        <dbReference type="EMBL" id="CAE0456962.1"/>
    </source>
</evidence>
<evidence type="ECO:0000256" key="7">
    <source>
        <dbReference type="SAM" id="Phobius"/>
    </source>
</evidence>